<dbReference type="Proteomes" id="UP000023152">
    <property type="component" value="Unassembled WGS sequence"/>
</dbReference>
<keyword evidence="3" id="KW-1185">Reference proteome</keyword>
<organism evidence="2 3">
    <name type="scientific">Reticulomyxa filosa</name>
    <dbReference type="NCBI Taxonomy" id="46433"/>
    <lineage>
        <taxon>Eukaryota</taxon>
        <taxon>Sar</taxon>
        <taxon>Rhizaria</taxon>
        <taxon>Retaria</taxon>
        <taxon>Foraminifera</taxon>
        <taxon>Monothalamids</taxon>
        <taxon>Reticulomyxidae</taxon>
        <taxon>Reticulomyxa</taxon>
    </lineage>
</organism>
<feature type="non-terminal residue" evidence="2">
    <location>
        <position position="1"/>
    </location>
</feature>
<evidence type="ECO:0000256" key="1">
    <source>
        <dbReference type="SAM" id="MobiDB-lite"/>
    </source>
</evidence>
<evidence type="ECO:0000313" key="3">
    <source>
        <dbReference type="Proteomes" id="UP000023152"/>
    </source>
</evidence>
<protein>
    <recommendedName>
        <fullName evidence="4">PH domain-containing protein</fullName>
    </recommendedName>
</protein>
<sequence length="289" mass="33636">VADKRTWRDLTDTDGYHILKTVINSLHLGGKDAHAMQSNWISFELAIVDKCLPLAIEYMGEFHTVVSQQLRFLTSGTLMRQHTMSLPFNLRARFYGGDHGKKTTTKDSKGKKQHMTFKVSMRIELSSRKRQVHGKHTPSHHFADKRGLESTDQDIQREEEEEEEKLIAKHLKKDNIPETVSSQTKNANTNGNNLVHTDKSNNRWRIWVIIENENGEIHEQFPMDWIENILPGNKHILLTNCKKNNCLMIVYLYVFQSIKLKRKHVCLECANEHECHLWTQALLQLLKFS</sequence>
<feature type="region of interest" description="Disordered" evidence="1">
    <location>
        <begin position="127"/>
        <end position="195"/>
    </location>
</feature>
<dbReference type="AlphaFoldDB" id="X6LUT2"/>
<reference evidence="2 3" key="1">
    <citation type="journal article" date="2013" name="Curr. Biol.">
        <title>The Genome of the Foraminiferan Reticulomyxa filosa.</title>
        <authorList>
            <person name="Glockner G."/>
            <person name="Hulsmann N."/>
            <person name="Schleicher M."/>
            <person name="Noegel A.A."/>
            <person name="Eichinger L."/>
            <person name="Gallinger C."/>
            <person name="Pawlowski J."/>
            <person name="Sierra R."/>
            <person name="Euteneuer U."/>
            <person name="Pillet L."/>
            <person name="Moustafa A."/>
            <person name="Platzer M."/>
            <person name="Groth M."/>
            <person name="Szafranski K."/>
            <person name="Schliwa M."/>
        </authorList>
    </citation>
    <scope>NUCLEOTIDE SEQUENCE [LARGE SCALE GENOMIC DNA]</scope>
</reference>
<feature type="compositionally biased region" description="Basic residues" evidence="1">
    <location>
        <begin position="128"/>
        <end position="139"/>
    </location>
</feature>
<name>X6LUT2_RETFI</name>
<proteinExistence type="predicted"/>
<feature type="compositionally biased region" description="Polar residues" evidence="1">
    <location>
        <begin position="178"/>
        <end position="195"/>
    </location>
</feature>
<comment type="caution">
    <text evidence="2">The sequence shown here is derived from an EMBL/GenBank/DDBJ whole genome shotgun (WGS) entry which is preliminary data.</text>
</comment>
<evidence type="ECO:0008006" key="4">
    <source>
        <dbReference type="Google" id="ProtNLM"/>
    </source>
</evidence>
<accession>X6LUT2</accession>
<evidence type="ECO:0000313" key="2">
    <source>
        <dbReference type="EMBL" id="ETO05698.1"/>
    </source>
</evidence>
<gene>
    <name evidence="2" type="ORF">RFI_31698</name>
</gene>
<dbReference type="EMBL" id="ASPP01027846">
    <property type="protein sequence ID" value="ETO05698.1"/>
    <property type="molecule type" value="Genomic_DNA"/>
</dbReference>